<dbReference type="InterPro" id="IPR036838">
    <property type="entry name" value="Ribosomal_uS10_dom_sf"/>
</dbReference>
<dbReference type="GO" id="GO:1990904">
    <property type="term" value="C:ribonucleoprotein complex"/>
    <property type="evidence" value="ECO:0007669"/>
    <property type="project" value="UniProtKB-KW"/>
</dbReference>
<name>D2HLB9_AILME</name>
<dbReference type="GO" id="GO:0006412">
    <property type="term" value="P:translation"/>
    <property type="evidence" value="ECO:0007669"/>
    <property type="project" value="InterPro"/>
</dbReference>
<proteinExistence type="inferred from homology"/>
<evidence type="ECO:0000256" key="3">
    <source>
        <dbReference type="ARBA" id="ARBA00023274"/>
    </source>
</evidence>
<feature type="non-terminal residue" evidence="5">
    <location>
        <position position="79"/>
    </location>
</feature>
<dbReference type="EMBL" id="GL193001">
    <property type="protein sequence ID" value="EFB16041.1"/>
    <property type="molecule type" value="Genomic_DNA"/>
</dbReference>
<dbReference type="InterPro" id="IPR027486">
    <property type="entry name" value="Ribosomal_uS10_dom"/>
</dbReference>
<reference evidence="5" key="1">
    <citation type="journal article" date="2010" name="Nature">
        <title>The sequence and de novo assembly of the giant panda genome.</title>
        <authorList>
            <person name="Li R."/>
            <person name="Fan W."/>
            <person name="Tian G."/>
            <person name="Zhu H."/>
            <person name="He L."/>
            <person name="Cai J."/>
            <person name="Huang Q."/>
            <person name="Cai Q."/>
            <person name="Li B."/>
            <person name="Bai Y."/>
            <person name="Zhang Z."/>
            <person name="Zhang Y."/>
            <person name="Wang W."/>
            <person name="Li J."/>
            <person name="Wei F."/>
            <person name="Li H."/>
            <person name="Jian M."/>
            <person name="Li J."/>
            <person name="Zhang Z."/>
            <person name="Nielsen R."/>
            <person name="Li D."/>
            <person name="Gu W."/>
            <person name="Yang Z."/>
            <person name="Xuan Z."/>
            <person name="Ryder O.A."/>
            <person name="Leung F.C."/>
            <person name="Zhou Y."/>
            <person name="Cao J."/>
            <person name="Sun X."/>
            <person name="Fu Y."/>
            <person name="Fang X."/>
            <person name="Guo X."/>
            <person name="Wang B."/>
            <person name="Hou R."/>
            <person name="Shen F."/>
            <person name="Mu B."/>
            <person name="Ni P."/>
            <person name="Lin R."/>
            <person name="Qian W."/>
            <person name="Wang G."/>
            <person name="Yu C."/>
            <person name="Nie W."/>
            <person name="Wang J."/>
            <person name="Wu Z."/>
            <person name="Liang H."/>
            <person name="Min J."/>
            <person name="Wu Q."/>
            <person name="Cheng S."/>
            <person name="Ruan J."/>
            <person name="Wang M."/>
            <person name="Shi Z."/>
            <person name="Wen M."/>
            <person name="Liu B."/>
            <person name="Ren X."/>
            <person name="Zheng H."/>
            <person name="Dong D."/>
            <person name="Cook K."/>
            <person name="Shan G."/>
            <person name="Zhang H."/>
            <person name="Kosiol C."/>
            <person name="Xie X."/>
            <person name="Lu Z."/>
            <person name="Zheng H."/>
            <person name="Li Y."/>
            <person name="Steiner C.C."/>
            <person name="Lam T.T."/>
            <person name="Lin S."/>
            <person name="Zhang Q."/>
            <person name="Li G."/>
            <person name="Tian J."/>
            <person name="Gong T."/>
            <person name="Liu H."/>
            <person name="Zhang D."/>
            <person name="Fang L."/>
            <person name="Ye C."/>
            <person name="Zhang J."/>
            <person name="Hu W."/>
            <person name="Xu A."/>
            <person name="Ren Y."/>
            <person name="Zhang G."/>
            <person name="Bruford M.W."/>
            <person name="Li Q."/>
            <person name="Ma L."/>
            <person name="Guo Y."/>
            <person name="An N."/>
            <person name="Hu Y."/>
            <person name="Zheng Y."/>
            <person name="Shi Y."/>
            <person name="Li Z."/>
            <person name="Liu Q."/>
            <person name="Chen Y."/>
            <person name="Zhao J."/>
            <person name="Qu N."/>
            <person name="Zhao S."/>
            <person name="Tian F."/>
            <person name="Wang X."/>
            <person name="Wang H."/>
            <person name="Xu L."/>
            <person name="Liu X."/>
            <person name="Vinar T."/>
            <person name="Wang Y."/>
            <person name="Lam T.W."/>
            <person name="Yiu S.M."/>
            <person name="Liu S."/>
            <person name="Zhang H."/>
            <person name="Li D."/>
            <person name="Huang Y."/>
            <person name="Wang X."/>
            <person name="Yang G."/>
            <person name="Jiang Z."/>
            <person name="Wang J."/>
            <person name="Qin N."/>
            <person name="Li L."/>
            <person name="Li J."/>
            <person name="Bolund L."/>
            <person name="Kristiansen K."/>
            <person name="Wong G.K."/>
            <person name="Olson M."/>
            <person name="Zhang X."/>
            <person name="Li S."/>
            <person name="Yang H."/>
            <person name="Wang J."/>
            <person name="Wang J."/>
        </authorList>
    </citation>
    <scope>NUCLEOTIDE SEQUENCE [LARGE SCALE GENOMIC DNA]</scope>
</reference>
<organism evidence="5">
    <name type="scientific">Ailuropoda melanoleuca</name>
    <name type="common">Giant panda</name>
    <dbReference type="NCBI Taxonomy" id="9646"/>
    <lineage>
        <taxon>Eukaryota</taxon>
        <taxon>Metazoa</taxon>
        <taxon>Chordata</taxon>
        <taxon>Craniata</taxon>
        <taxon>Vertebrata</taxon>
        <taxon>Euteleostomi</taxon>
        <taxon>Mammalia</taxon>
        <taxon>Eutheria</taxon>
        <taxon>Laurasiatheria</taxon>
        <taxon>Carnivora</taxon>
        <taxon>Caniformia</taxon>
        <taxon>Ursidae</taxon>
        <taxon>Ailuropoda</taxon>
    </lineage>
</organism>
<dbReference type="Pfam" id="PF00338">
    <property type="entry name" value="Ribosomal_S10"/>
    <property type="match status" value="1"/>
</dbReference>
<keyword evidence="3" id="KW-0687">Ribonucleoprotein</keyword>
<accession>D2HLB9</accession>
<dbReference type="SUPFAM" id="SSF54999">
    <property type="entry name" value="Ribosomal protein S10"/>
    <property type="match status" value="1"/>
</dbReference>
<dbReference type="Gene3D" id="3.30.70.600">
    <property type="entry name" value="Ribosomal protein S10 domain"/>
    <property type="match status" value="1"/>
</dbReference>
<evidence type="ECO:0000256" key="1">
    <source>
        <dbReference type="ARBA" id="ARBA00007102"/>
    </source>
</evidence>
<evidence type="ECO:0000259" key="4">
    <source>
        <dbReference type="Pfam" id="PF00338"/>
    </source>
</evidence>
<dbReference type="InterPro" id="IPR001848">
    <property type="entry name" value="Ribosomal_uS10"/>
</dbReference>
<dbReference type="GO" id="GO:0003735">
    <property type="term" value="F:structural constituent of ribosome"/>
    <property type="evidence" value="ECO:0007669"/>
    <property type="project" value="InterPro"/>
</dbReference>
<keyword evidence="2" id="KW-0689">Ribosomal protein</keyword>
<dbReference type="InParanoid" id="D2HLB9"/>
<evidence type="ECO:0000256" key="2">
    <source>
        <dbReference type="ARBA" id="ARBA00022980"/>
    </source>
</evidence>
<feature type="domain" description="Small ribosomal subunit protein uS10" evidence="4">
    <location>
        <begin position="17"/>
        <end position="75"/>
    </location>
</feature>
<dbReference type="GO" id="GO:0005840">
    <property type="term" value="C:ribosome"/>
    <property type="evidence" value="ECO:0007669"/>
    <property type="project" value="UniProtKB-KW"/>
</dbReference>
<dbReference type="AlphaFoldDB" id="D2HLB9"/>
<feature type="non-terminal residue" evidence="5">
    <location>
        <position position="1"/>
    </location>
</feature>
<gene>
    <name evidence="5" type="ORF">PANDA_012277</name>
</gene>
<comment type="similarity">
    <text evidence="1">Belongs to the universal ribosomal protein uS10 family.</text>
</comment>
<protein>
    <recommendedName>
        <fullName evidence="4">Small ribosomal subunit protein uS10 domain-containing protein</fullName>
    </recommendedName>
</protein>
<dbReference type="PANTHER" id="PTHR11700">
    <property type="entry name" value="30S RIBOSOMAL PROTEIN S10 FAMILY MEMBER"/>
    <property type="match status" value="1"/>
</dbReference>
<sequence length="79" mass="8968">GKTWWQLQVVVHRIRMNVKSLEKVCTDLIRGSKAKNPSVKGPVRMPSKTVRITARKTASAEGSKTWDLCQVRTHKPLKD</sequence>
<evidence type="ECO:0000313" key="5">
    <source>
        <dbReference type="EMBL" id="EFB16041.1"/>
    </source>
</evidence>